<evidence type="ECO:0000313" key="1">
    <source>
        <dbReference type="EMBL" id="MCI37067.1"/>
    </source>
</evidence>
<keyword evidence="2" id="KW-1185">Reference proteome</keyword>
<accession>A0A392RLA6</accession>
<dbReference type="Proteomes" id="UP000265520">
    <property type="component" value="Unassembled WGS sequence"/>
</dbReference>
<sequence>MVGFVVLVQVVLVGLSVVEVLV</sequence>
<proteinExistence type="predicted"/>
<reference evidence="1 2" key="1">
    <citation type="journal article" date="2018" name="Front. Plant Sci.">
        <title>Red Clover (Trifolium pratense) and Zigzag Clover (T. medium) - A Picture of Genomic Similarities and Differences.</title>
        <authorList>
            <person name="Dluhosova J."/>
            <person name="Istvanek J."/>
            <person name="Nedelnik J."/>
            <person name="Repkova J."/>
        </authorList>
    </citation>
    <scope>NUCLEOTIDE SEQUENCE [LARGE SCALE GENOMIC DNA]</scope>
    <source>
        <strain evidence="2">cv. 10/8</strain>
        <tissue evidence="1">Leaf</tissue>
    </source>
</reference>
<feature type="non-terminal residue" evidence="1">
    <location>
        <position position="22"/>
    </location>
</feature>
<comment type="caution">
    <text evidence="1">The sequence shown here is derived from an EMBL/GenBank/DDBJ whole genome shotgun (WGS) entry which is preliminary data.</text>
</comment>
<dbReference type="AlphaFoldDB" id="A0A392RLA6"/>
<name>A0A392RLA6_9FABA</name>
<protein>
    <submittedName>
        <fullName evidence="1">Uncharacterized protein</fullName>
    </submittedName>
</protein>
<evidence type="ECO:0000313" key="2">
    <source>
        <dbReference type="Proteomes" id="UP000265520"/>
    </source>
</evidence>
<organism evidence="1 2">
    <name type="scientific">Trifolium medium</name>
    <dbReference type="NCBI Taxonomy" id="97028"/>
    <lineage>
        <taxon>Eukaryota</taxon>
        <taxon>Viridiplantae</taxon>
        <taxon>Streptophyta</taxon>
        <taxon>Embryophyta</taxon>
        <taxon>Tracheophyta</taxon>
        <taxon>Spermatophyta</taxon>
        <taxon>Magnoliopsida</taxon>
        <taxon>eudicotyledons</taxon>
        <taxon>Gunneridae</taxon>
        <taxon>Pentapetalae</taxon>
        <taxon>rosids</taxon>
        <taxon>fabids</taxon>
        <taxon>Fabales</taxon>
        <taxon>Fabaceae</taxon>
        <taxon>Papilionoideae</taxon>
        <taxon>50 kb inversion clade</taxon>
        <taxon>NPAAA clade</taxon>
        <taxon>Hologalegina</taxon>
        <taxon>IRL clade</taxon>
        <taxon>Trifolieae</taxon>
        <taxon>Trifolium</taxon>
    </lineage>
</organism>
<dbReference type="EMBL" id="LXQA010240435">
    <property type="protein sequence ID" value="MCI37067.1"/>
    <property type="molecule type" value="Genomic_DNA"/>
</dbReference>